<dbReference type="Gene3D" id="3.40.630.30">
    <property type="match status" value="1"/>
</dbReference>
<dbReference type="EMBL" id="BTGD01000013">
    <property type="protein sequence ID" value="GMM57623.1"/>
    <property type="molecule type" value="Genomic_DNA"/>
</dbReference>
<sequence>MYSERIAMDHYHQDVSHPGVSMTSGMQGEQPLVTPLQPQTVVLKDGETVATMYPIPSVPQLLPPDLLSFLLDEFNMEVEKGDSFPYYETLTMEEFQDVWFNRDGHICIMVLGEIPELDYSVEDIYPADPSRSKSSTSTTGYKTGQSQQGSDPKSEKYLKRKRQRNFNTDVHWDRQCLGIFQLQPAYPGRSSHVVTGTFLVNAGIRGKGIGKTLMETFVEWSKKLGFTSCCFPLIYETNVGIRCILEGLNFRRVGKLPEAGILKGYDVPVDSFIYAKEFTHIKKSIDMMRDPEKNHEIAKYERLRYYMETGEYPLHCDRNEKARLRVTAKSHTLLNGKLMTKNREVVYDPETQRQIVLDTHQAMHEGINKVTGRIAKKYHWKGIKNTVSEVIAQCQKCKMRYPDENGIIVQPGDTPVPQAHMLPSLMINATDLTNKSTAVPSSKSNNDIGNQTEVPTPVDADLGISRKRTNSEVTYDESAAQPAASGNRESESDKTMAYATPTINTDGASNNTFDRFISDELSRKRAHYIDAATKVLVDMNDNSTTTQDSTSKQTGNNHVMTDAMLNLEDNVMAALEIVQKEQQEQQQRTAEEQADQLRRQRENEQFLLSFNFDAEYHEEEDEDYKEDADEDADEDDEEEDEEEEAEEEYETASHDGNGINQDDVQALLNDKYSTNFDQDNEFIAKRRRMFQEIQEIAIENTIDDDNNDPTGSTPRD</sequence>
<dbReference type="Gene3D" id="1.10.340.70">
    <property type="match status" value="1"/>
</dbReference>
<feature type="region of interest" description="Disordered" evidence="1">
    <location>
        <begin position="436"/>
        <end position="494"/>
    </location>
</feature>
<dbReference type="GO" id="GO:0016747">
    <property type="term" value="F:acyltransferase activity, transferring groups other than amino-acyl groups"/>
    <property type="evidence" value="ECO:0007669"/>
    <property type="project" value="InterPro"/>
</dbReference>
<evidence type="ECO:0000256" key="1">
    <source>
        <dbReference type="SAM" id="MobiDB-lite"/>
    </source>
</evidence>
<name>A0AAV5S233_MAUHU</name>
<feature type="region of interest" description="Disordered" evidence="1">
    <location>
        <begin position="128"/>
        <end position="158"/>
    </location>
</feature>
<feature type="compositionally biased region" description="Low complexity" evidence="1">
    <location>
        <begin position="132"/>
        <end position="150"/>
    </location>
</feature>
<dbReference type="SUPFAM" id="SSF55729">
    <property type="entry name" value="Acyl-CoA N-acyltransferases (Nat)"/>
    <property type="match status" value="1"/>
</dbReference>
<dbReference type="InterPro" id="IPR015416">
    <property type="entry name" value="Znf_H2C2_histone_UAS-bd"/>
</dbReference>
<accession>A0AAV5S233</accession>
<proteinExistence type="predicted"/>
<dbReference type="PANTHER" id="PTHR43138:SF2">
    <property type="entry name" value="PROTEIN SPT10"/>
    <property type="match status" value="1"/>
</dbReference>
<protein>
    <submittedName>
        <fullName evidence="3">Spt10 protein</fullName>
    </submittedName>
</protein>
<dbReference type="InterPro" id="IPR052742">
    <property type="entry name" value="Mito_N-acetyltransferase"/>
</dbReference>
<evidence type="ECO:0000313" key="4">
    <source>
        <dbReference type="Proteomes" id="UP001377567"/>
    </source>
</evidence>
<comment type="caution">
    <text evidence="3">The sequence shown here is derived from an EMBL/GenBank/DDBJ whole genome shotgun (WGS) entry which is preliminary data.</text>
</comment>
<dbReference type="Proteomes" id="UP001377567">
    <property type="component" value="Unassembled WGS sequence"/>
</dbReference>
<reference evidence="3 4" key="1">
    <citation type="journal article" date="2023" name="Elife">
        <title>Identification of key yeast species and microbe-microbe interactions impacting larval growth of Drosophila in the wild.</title>
        <authorList>
            <person name="Mure A."/>
            <person name="Sugiura Y."/>
            <person name="Maeda R."/>
            <person name="Honda K."/>
            <person name="Sakurai N."/>
            <person name="Takahashi Y."/>
            <person name="Watada M."/>
            <person name="Katoh T."/>
            <person name="Gotoh A."/>
            <person name="Gotoh Y."/>
            <person name="Taniguchi I."/>
            <person name="Nakamura K."/>
            <person name="Hayashi T."/>
            <person name="Katayama T."/>
            <person name="Uemura T."/>
            <person name="Hattori Y."/>
        </authorList>
    </citation>
    <scope>NUCLEOTIDE SEQUENCE [LARGE SCALE GENOMIC DNA]</scope>
    <source>
        <strain evidence="3 4">KH-74</strain>
    </source>
</reference>
<feature type="compositionally biased region" description="Polar residues" evidence="1">
    <location>
        <begin position="436"/>
        <end position="454"/>
    </location>
</feature>
<feature type="region of interest" description="Disordered" evidence="1">
    <location>
        <begin position="614"/>
        <end position="677"/>
    </location>
</feature>
<dbReference type="InterPro" id="IPR000182">
    <property type="entry name" value="GNAT_dom"/>
</dbReference>
<dbReference type="PANTHER" id="PTHR43138">
    <property type="entry name" value="ACETYLTRANSFERASE, GNAT FAMILY"/>
    <property type="match status" value="1"/>
</dbReference>
<dbReference type="PROSITE" id="PS51186">
    <property type="entry name" value="GNAT"/>
    <property type="match status" value="1"/>
</dbReference>
<dbReference type="CDD" id="cd04301">
    <property type="entry name" value="NAT_SF"/>
    <property type="match status" value="1"/>
</dbReference>
<keyword evidence="4" id="KW-1185">Reference proteome</keyword>
<feature type="domain" description="N-acetyltransferase" evidence="2">
    <location>
        <begin position="112"/>
        <end position="279"/>
    </location>
</feature>
<evidence type="ECO:0000313" key="3">
    <source>
        <dbReference type="EMBL" id="GMM57623.1"/>
    </source>
</evidence>
<feature type="compositionally biased region" description="Acidic residues" evidence="1">
    <location>
        <begin position="616"/>
        <end position="650"/>
    </location>
</feature>
<organism evidence="3 4">
    <name type="scientific">Maudiozyma humilis</name>
    <name type="common">Sour dough yeast</name>
    <name type="synonym">Kazachstania humilis</name>
    <dbReference type="NCBI Taxonomy" id="51915"/>
    <lineage>
        <taxon>Eukaryota</taxon>
        <taxon>Fungi</taxon>
        <taxon>Dikarya</taxon>
        <taxon>Ascomycota</taxon>
        <taxon>Saccharomycotina</taxon>
        <taxon>Saccharomycetes</taxon>
        <taxon>Saccharomycetales</taxon>
        <taxon>Saccharomycetaceae</taxon>
        <taxon>Maudiozyma</taxon>
    </lineage>
</organism>
<dbReference type="Pfam" id="PF00583">
    <property type="entry name" value="Acetyltransf_1"/>
    <property type="match status" value="1"/>
</dbReference>
<evidence type="ECO:0000259" key="2">
    <source>
        <dbReference type="PROSITE" id="PS51186"/>
    </source>
</evidence>
<gene>
    <name evidence="3" type="ORF">DAKH74_042390</name>
</gene>
<dbReference type="GO" id="GO:0005634">
    <property type="term" value="C:nucleus"/>
    <property type="evidence" value="ECO:0007669"/>
    <property type="project" value="TreeGrafter"/>
</dbReference>
<dbReference type="InterPro" id="IPR016181">
    <property type="entry name" value="Acyl_CoA_acyltransferase"/>
</dbReference>
<dbReference type="Pfam" id="PF09337">
    <property type="entry name" value="zf-H2C2"/>
    <property type="match status" value="1"/>
</dbReference>
<feature type="region of interest" description="Disordered" evidence="1">
    <location>
        <begin position="697"/>
        <end position="716"/>
    </location>
</feature>
<dbReference type="AlphaFoldDB" id="A0AAV5S233"/>